<evidence type="ECO:0000256" key="4">
    <source>
        <dbReference type="SAM" id="MobiDB-lite"/>
    </source>
</evidence>
<dbReference type="SUPFAM" id="SSF47323">
    <property type="entry name" value="Anticodon-binding domain of a subclass of class I aminoacyl-tRNA synthetases"/>
    <property type="match status" value="1"/>
</dbReference>
<dbReference type="PANTHER" id="PTHR12302">
    <property type="entry name" value="EBNA2 BINDING PROTEIN P100"/>
    <property type="match status" value="1"/>
</dbReference>
<dbReference type="GO" id="GO:0005524">
    <property type="term" value="F:ATP binding"/>
    <property type="evidence" value="ECO:0007669"/>
    <property type="project" value="InterPro"/>
</dbReference>
<dbReference type="EMBL" id="JAMRDG010000002">
    <property type="protein sequence ID" value="KAJ3684118.1"/>
    <property type="molecule type" value="Genomic_DNA"/>
</dbReference>
<dbReference type="Pfam" id="PF00565">
    <property type="entry name" value="SNase"/>
    <property type="match status" value="1"/>
</dbReference>
<keyword evidence="3" id="KW-0378">Hydrolase</keyword>
<dbReference type="SUPFAM" id="SSF50199">
    <property type="entry name" value="Staphylococcal nuclease"/>
    <property type="match status" value="1"/>
</dbReference>
<evidence type="ECO:0000256" key="3">
    <source>
        <dbReference type="ARBA" id="ARBA00022801"/>
    </source>
</evidence>
<dbReference type="PANTHER" id="PTHR12302:SF3">
    <property type="entry name" value="SERINE_THREONINE-PROTEIN KINASE 31"/>
    <property type="match status" value="1"/>
</dbReference>
<dbReference type="GO" id="GO:0005737">
    <property type="term" value="C:cytoplasm"/>
    <property type="evidence" value="ECO:0007669"/>
    <property type="project" value="TreeGrafter"/>
</dbReference>
<reference evidence="6 7" key="1">
    <citation type="journal article" date="2022" name="Cell">
        <title>Repeat-based holocentromeres influence genome architecture and karyotype evolution.</title>
        <authorList>
            <person name="Hofstatter P.G."/>
            <person name="Thangavel G."/>
            <person name="Lux T."/>
            <person name="Neumann P."/>
            <person name="Vondrak T."/>
            <person name="Novak P."/>
            <person name="Zhang M."/>
            <person name="Costa L."/>
            <person name="Castellani M."/>
            <person name="Scott A."/>
            <person name="Toegelov H."/>
            <person name="Fuchs J."/>
            <person name="Mata-Sucre Y."/>
            <person name="Dias Y."/>
            <person name="Vanzela A.L.L."/>
            <person name="Huettel B."/>
            <person name="Almeida C.C.S."/>
            <person name="Simkova H."/>
            <person name="Souza G."/>
            <person name="Pedrosa-Harand A."/>
            <person name="Macas J."/>
            <person name="Mayer K.F.X."/>
            <person name="Houben A."/>
            <person name="Marques A."/>
        </authorList>
    </citation>
    <scope>NUCLEOTIDE SEQUENCE [LARGE SCALE GENOMIC DNA]</scope>
    <source>
        <strain evidence="6">RhyTen1mFocal</strain>
    </source>
</reference>
<organism evidence="6 7">
    <name type="scientific">Rhynchospora tenuis</name>
    <dbReference type="NCBI Taxonomy" id="198213"/>
    <lineage>
        <taxon>Eukaryota</taxon>
        <taxon>Viridiplantae</taxon>
        <taxon>Streptophyta</taxon>
        <taxon>Embryophyta</taxon>
        <taxon>Tracheophyta</taxon>
        <taxon>Spermatophyta</taxon>
        <taxon>Magnoliopsida</taxon>
        <taxon>Liliopsida</taxon>
        <taxon>Poales</taxon>
        <taxon>Cyperaceae</taxon>
        <taxon>Cyperoideae</taxon>
        <taxon>Rhynchosporeae</taxon>
        <taxon>Rhynchospora</taxon>
    </lineage>
</organism>
<evidence type="ECO:0000313" key="6">
    <source>
        <dbReference type="EMBL" id="KAJ3684118.1"/>
    </source>
</evidence>
<dbReference type="GO" id="GO:0004812">
    <property type="term" value="F:aminoacyl-tRNA ligase activity"/>
    <property type="evidence" value="ECO:0007669"/>
    <property type="project" value="InterPro"/>
</dbReference>
<dbReference type="SMART" id="SM00318">
    <property type="entry name" value="SNc"/>
    <property type="match status" value="1"/>
</dbReference>
<feature type="compositionally biased region" description="Basic and acidic residues" evidence="4">
    <location>
        <begin position="367"/>
        <end position="378"/>
    </location>
</feature>
<dbReference type="InterPro" id="IPR016071">
    <property type="entry name" value="Staphylococal_nuclease_OB-fold"/>
</dbReference>
<dbReference type="GO" id="GO:0006418">
    <property type="term" value="P:tRNA aminoacylation for protein translation"/>
    <property type="evidence" value="ECO:0007669"/>
    <property type="project" value="InterPro"/>
</dbReference>
<gene>
    <name evidence="6" type="ORF">LUZ61_013282</name>
</gene>
<dbReference type="GO" id="GO:0016787">
    <property type="term" value="F:hydrolase activity"/>
    <property type="evidence" value="ECO:0007669"/>
    <property type="project" value="UniProtKB-KW"/>
</dbReference>
<keyword evidence="7" id="KW-1185">Reference proteome</keyword>
<evidence type="ECO:0000259" key="5">
    <source>
        <dbReference type="PROSITE" id="PS50830"/>
    </source>
</evidence>
<evidence type="ECO:0000256" key="1">
    <source>
        <dbReference type="ARBA" id="ARBA00022722"/>
    </source>
</evidence>
<name>A0AAD5WAB2_9POAL</name>
<dbReference type="PROSITE" id="PS50830">
    <property type="entry name" value="TNASE_3"/>
    <property type="match status" value="1"/>
</dbReference>
<comment type="caution">
    <text evidence="6">The sequence shown here is derived from an EMBL/GenBank/DDBJ whole genome shotgun (WGS) entry which is preliminary data.</text>
</comment>
<dbReference type="AlphaFoldDB" id="A0AAD5WAB2"/>
<dbReference type="InterPro" id="IPR035437">
    <property type="entry name" value="SNase_OB-fold_sf"/>
</dbReference>
<dbReference type="GO" id="GO:0004519">
    <property type="term" value="F:endonuclease activity"/>
    <property type="evidence" value="ECO:0007669"/>
    <property type="project" value="UniProtKB-KW"/>
</dbReference>
<evidence type="ECO:0000256" key="2">
    <source>
        <dbReference type="ARBA" id="ARBA00022759"/>
    </source>
</evidence>
<feature type="domain" description="TNase-like" evidence="5">
    <location>
        <begin position="164"/>
        <end position="338"/>
    </location>
</feature>
<feature type="region of interest" description="Disordered" evidence="4">
    <location>
        <begin position="354"/>
        <end position="378"/>
    </location>
</feature>
<accession>A0AAD5WAB2</accession>
<sequence length="378" mass="42857">MKISLGTSLIGLATAFTLFKMGNIILRCLKAACDDDTPASPPHQPSDPSRPQFASPAAAGLAALRHHLLNFETTSQVPEGLSQYVSVSKKAQAKWYAKILAAWKESNPPPRTPEEAASLVARALQVQRDVLAGFLQFYSLRFPQIQTQVSGPSSWPEGVQFELHTLPVDAKLVGDGDGMTVHVNTADPRESSVVPIEVQEAVIERRQARAVKDYTRADALKNRIKDAGYRMDDKEDILAREYRIRLRGIDAPEMNMEYGQESKDALTKLIQGKPLTIHVYEEDEFGRLVGDVYCNGVFVQEKMLRKGCAWHYEKYDKRPEFAQWHREAQNAGRGLWAYPNPVAPWTFKWEERNKKNGHKPYQNRRNVQRDQRVRIPAY</sequence>
<keyword evidence="2" id="KW-0255">Endonuclease</keyword>
<proteinExistence type="predicted"/>
<evidence type="ECO:0000313" key="7">
    <source>
        <dbReference type="Proteomes" id="UP001210211"/>
    </source>
</evidence>
<keyword evidence="1" id="KW-0540">Nuclease</keyword>
<dbReference type="Gene3D" id="2.40.50.90">
    <property type="match status" value="1"/>
</dbReference>
<dbReference type="Proteomes" id="UP001210211">
    <property type="component" value="Unassembled WGS sequence"/>
</dbReference>
<dbReference type="InterPro" id="IPR009080">
    <property type="entry name" value="tRNAsynth_Ia_anticodon-bd"/>
</dbReference>
<protein>
    <recommendedName>
        <fullName evidence="5">TNase-like domain-containing protein</fullName>
    </recommendedName>
</protein>